<evidence type="ECO:0000313" key="2">
    <source>
        <dbReference type="Proteomes" id="UP001515480"/>
    </source>
</evidence>
<evidence type="ECO:0000313" key="1">
    <source>
        <dbReference type="EMBL" id="KAL1495215.1"/>
    </source>
</evidence>
<keyword evidence="2" id="KW-1185">Reference proteome</keyword>
<organism evidence="1 2">
    <name type="scientific">Prymnesium parvum</name>
    <name type="common">Toxic golden alga</name>
    <dbReference type="NCBI Taxonomy" id="97485"/>
    <lineage>
        <taxon>Eukaryota</taxon>
        <taxon>Haptista</taxon>
        <taxon>Haptophyta</taxon>
        <taxon>Prymnesiophyceae</taxon>
        <taxon>Prymnesiales</taxon>
        <taxon>Prymnesiaceae</taxon>
        <taxon>Prymnesium</taxon>
    </lineage>
</organism>
<protein>
    <submittedName>
        <fullName evidence="1">Uncharacterized protein</fullName>
    </submittedName>
</protein>
<dbReference type="PANTHER" id="PTHR33129:SF1">
    <property type="entry name" value="ATP-BINDING PROTEIN"/>
    <property type="match status" value="1"/>
</dbReference>
<dbReference type="EMBL" id="JBGBPQ010000033">
    <property type="protein sequence ID" value="KAL1495215.1"/>
    <property type="molecule type" value="Genomic_DNA"/>
</dbReference>
<comment type="caution">
    <text evidence="1">The sequence shown here is derived from an EMBL/GenBank/DDBJ whole genome shotgun (WGS) entry which is preliminary data.</text>
</comment>
<dbReference type="Proteomes" id="UP001515480">
    <property type="component" value="Unassembled WGS sequence"/>
</dbReference>
<dbReference type="PANTHER" id="PTHR33129">
    <property type="entry name" value="PROTEIN KINASE DOMAIN-CONTAINING PROTEIN-RELATED"/>
    <property type="match status" value="1"/>
</dbReference>
<gene>
    <name evidence="1" type="ORF">AB1Y20_017079</name>
</gene>
<sequence>MCPVLYNFRNLKRFLVTPPLDGLRRLPNGDPRKELLKLNEFQGAGSDELPGHSCWWGQIDLDTAGGRELYTNLKNLRALWLLVDLHDEEYKDSHPPCHVVIFASLRSDRFKSFTSGGDGNTITLCMPPWSWEEVKLCKEASEEHTEEFVQVSEDDIRNRFEQFGGSARFLFGQLNYANSELQKAISKAVCSESDLVQALQPEGTHPSISSTLVHIFPGEDFEEKTVQFASERIRNELVGQLLERRAFTEQIWLNATRGLSIDRAFQFEMQWHFCLQNPRDRSIWLKYLGSGCDAQGQQTKNGSSARQVKLKFKQSENTLSLFDNDITNVKEIKVGQYLKPKLKNFPGIDALAVYRGPLWHSEKGDQGDEVAQGDDVLSLTMWQMTITADNDHRTKGHVLKTVIQHVEGLLGVSVNAIYLLYAVENIDKFPFQRYVKDDGKAFQDAREFRPHLERIQQYAVALP</sequence>
<reference evidence="1 2" key="1">
    <citation type="journal article" date="2024" name="Science">
        <title>Giant polyketide synthase enzymes in the biosynthesis of giant marine polyether toxins.</title>
        <authorList>
            <person name="Fallon T.R."/>
            <person name="Shende V.V."/>
            <person name="Wierzbicki I.H."/>
            <person name="Pendleton A.L."/>
            <person name="Watervoot N.F."/>
            <person name="Auber R.P."/>
            <person name="Gonzalez D.J."/>
            <person name="Wisecaver J.H."/>
            <person name="Moore B.S."/>
        </authorList>
    </citation>
    <scope>NUCLEOTIDE SEQUENCE [LARGE SCALE GENOMIC DNA]</scope>
    <source>
        <strain evidence="1 2">12B1</strain>
    </source>
</reference>
<dbReference type="AlphaFoldDB" id="A0AB34ICG8"/>
<accession>A0AB34ICG8</accession>
<name>A0AB34ICG8_PRYPA</name>
<proteinExistence type="predicted"/>
<dbReference type="InterPro" id="IPR052980">
    <property type="entry name" value="Crinkler_effector"/>
</dbReference>